<dbReference type="EC" id="1.13.11.3" evidence="6"/>
<dbReference type="InterPro" id="IPR015889">
    <property type="entry name" value="Intradiol_dOase_core"/>
</dbReference>
<dbReference type="Proteomes" id="UP000538507">
    <property type="component" value="Unassembled WGS sequence"/>
</dbReference>
<dbReference type="PANTHER" id="PTHR33711">
    <property type="entry name" value="DIOXYGENASE, PUTATIVE (AFU_ORTHOLOGUE AFUA_2G02910)-RELATED"/>
    <property type="match status" value="1"/>
</dbReference>
<evidence type="ECO:0000259" key="4">
    <source>
        <dbReference type="Pfam" id="PF00775"/>
    </source>
</evidence>
<comment type="similarity">
    <text evidence="1">Belongs to the intradiol ring-cleavage dioxygenase family.</text>
</comment>
<dbReference type="InterPro" id="IPR050770">
    <property type="entry name" value="Intradiol_RC_Dioxygenase"/>
</dbReference>
<dbReference type="RefSeq" id="WP_097616489.1">
    <property type="nucleotide sequence ID" value="NZ_JACHAZ010000004.1"/>
</dbReference>
<dbReference type="InterPro" id="IPR012785">
    <property type="entry name" value="Protocat_dOase_b"/>
</dbReference>
<proteinExistence type="inferred from homology"/>
<dbReference type="SUPFAM" id="SSF49482">
    <property type="entry name" value="Aromatic compound dioxygenase"/>
    <property type="match status" value="1"/>
</dbReference>
<dbReference type="GO" id="GO:0019619">
    <property type="term" value="P:3,4-dihydroxybenzoate catabolic process"/>
    <property type="evidence" value="ECO:0007669"/>
    <property type="project" value="InterPro"/>
</dbReference>
<evidence type="ECO:0000313" key="7">
    <source>
        <dbReference type="Proteomes" id="UP000538507"/>
    </source>
</evidence>
<dbReference type="InterPro" id="IPR000627">
    <property type="entry name" value="Intradiol_dOase_C"/>
</dbReference>
<dbReference type="EMBL" id="JACIGO010000005">
    <property type="protein sequence ID" value="MBB4292159.1"/>
    <property type="molecule type" value="Genomic_DNA"/>
</dbReference>
<dbReference type="GO" id="GO:0018578">
    <property type="term" value="F:protocatechuate 3,4-dioxygenase activity"/>
    <property type="evidence" value="ECO:0007669"/>
    <property type="project" value="UniProtKB-EC"/>
</dbReference>
<comment type="caution">
    <text evidence="6">The sequence shown here is derived from an EMBL/GenBank/DDBJ whole genome shotgun (WGS) entry which is preliminary data.</text>
</comment>
<dbReference type="Gene3D" id="2.60.130.10">
    <property type="entry name" value="Aromatic compound dioxygenase"/>
    <property type="match status" value="1"/>
</dbReference>
<evidence type="ECO:0000259" key="5">
    <source>
        <dbReference type="Pfam" id="PF12391"/>
    </source>
</evidence>
<dbReference type="Pfam" id="PF00775">
    <property type="entry name" value="Dioxygenase_C"/>
    <property type="match status" value="1"/>
</dbReference>
<dbReference type="InterPro" id="IPR024756">
    <property type="entry name" value="PCDO_beta_N"/>
</dbReference>
<keyword evidence="2" id="KW-0223">Dioxygenase</keyword>
<dbReference type="GO" id="GO:0008199">
    <property type="term" value="F:ferric iron binding"/>
    <property type="evidence" value="ECO:0007669"/>
    <property type="project" value="InterPro"/>
</dbReference>
<reference evidence="6 7" key="1">
    <citation type="submission" date="2020-08" db="EMBL/GenBank/DDBJ databases">
        <title>Genomic Encyclopedia of Type Strains, Phase IV (KMG-V): Genome sequencing to study the core and pangenomes of soil and plant-associated prokaryotes.</title>
        <authorList>
            <person name="Whitman W."/>
        </authorList>
    </citation>
    <scope>NUCLEOTIDE SEQUENCE [LARGE SCALE GENOMIC DNA]</scope>
    <source>
        <strain evidence="6 7">SEMIA 415</strain>
    </source>
</reference>
<protein>
    <submittedName>
        <fullName evidence="6">Protocatechuate 3,4-dioxygenase beta subunit</fullName>
        <ecNumber evidence="6">1.13.11.3</ecNumber>
    </submittedName>
</protein>
<name>A0AAE2MNQ8_RHILE</name>
<dbReference type="NCBIfam" id="TIGR02422">
    <property type="entry name" value="protocat_beta"/>
    <property type="match status" value="1"/>
</dbReference>
<gene>
    <name evidence="6" type="ORF">GGE16_004235</name>
</gene>
<evidence type="ECO:0000256" key="2">
    <source>
        <dbReference type="ARBA" id="ARBA00022964"/>
    </source>
</evidence>
<accession>A0AAE2MNQ8</accession>
<evidence type="ECO:0000313" key="6">
    <source>
        <dbReference type="EMBL" id="MBB4292159.1"/>
    </source>
</evidence>
<dbReference type="Pfam" id="PF12391">
    <property type="entry name" value="PCDO_beta_N"/>
    <property type="match status" value="1"/>
</dbReference>
<evidence type="ECO:0000256" key="1">
    <source>
        <dbReference type="ARBA" id="ARBA00007825"/>
    </source>
</evidence>
<keyword evidence="3 6" id="KW-0560">Oxidoreductase</keyword>
<evidence type="ECO:0000256" key="3">
    <source>
        <dbReference type="ARBA" id="ARBA00023002"/>
    </source>
</evidence>
<feature type="domain" description="Protocatechuate 3,4-dioxygenase beta subunit N-terminal" evidence="5">
    <location>
        <begin position="17"/>
        <end position="48"/>
    </location>
</feature>
<sequence length="249" mass="27877">MSERPNQKPETGAFFGRDRAWHAPALTPGYKTSVLRAPQRALLSLDGTISETTGPVFGHSMIGELDNDLILNYAQPGESAIGERIIVHGRVLDERAKPVAGALVEFWQANAGGRYRHKKETYLAAIDPNFGGCGRAITDEEGRYHFRTVRPGAYPWPNGVNDWRPAHIHFSIFGHGFAQRLITQMYFEGDPMIWKCPIVGTIPDKAAIEQLIAPLDWGNTIPMDSRAYKFDIVLRGRRSTMFENRLEGN</sequence>
<feature type="domain" description="Intradiol ring-cleavage dioxygenases" evidence="4">
    <location>
        <begin position="53"/>
        <end position="236"/>
    </location>
</feature>
<dbReference type="PANTHER" id="PTHR33711:SF10">
    <property type="entry name" value="INTRADIOL RING-CLEAVAGE DIOXYGENASES DOMAIN-CONTAINING PROTEIN"/>
    <property type="match status" value="1"/>
</dbReference>
<organism evidence="6 7">
    <name type="scientific">Rhizobium leguminosarum</name>
    <dbReference type="NCBI Taxonomy" id="384"/>
    <lineage>
        <taxon>Bacteria</taxon>
        <taxon>Pseudomonadati</taxon>
        <taxon>Pseudomonadota</taxon>
        <taxon>Alphaproteobacteria</taxon>
        <taxon>Hyphomicrobiales</taxon>
        <taxon>Rhizobiaceae</taxon>
        <taxon>Rhizobium/Agrobacterium group</taxon>
        <taxon>Rhizobium</taxon>
    </lineage>
</organism>
<dbReference type="AlphaFoldDB" id="A0AAE2MNQ8"/>